<protein>
    <recommendedName>
        <fullName evidence="1">Phosphodiester glycosidase domain-containing protein</fullName>
    </recommendedName>
</protein>
<dbReference type="PANTHER" id="PTHR40446:SF2">
    <property type="entry name" value="N-ACETYLGLUCOSAMINE-1-PHOSPHODIESTER ALPHA-N-ACETYLGLUCOSAMINIDASE"/>
    <property type="match status" value="1"/>
</dbReference>
<evidence type="ECO:0000259" key="1">
    <source>
        <dbReference type="Pfam" id="PF09992"/>
    </source>
</evidence>
<gene>
    <name evidence="2" type="ORF">phytr_10960</name>
</gene>
<dbReference type="PANTHER" id="PTHR40446">
    <property type="entry name" value="N-ACETYLGLUCOSAMINE-1-PHOSPHODIESTER ALPHA-N-ACETYLGLUCOSAMINIDASE"/>
    <property type="match status" value="1"/>
</dbReference>
<organism evidence="2 3">
    <name type="scientific">Candidatus Phycorickettsia trachydisci</name>
    <dbReference type="NCBI Taxonomy" id="2115978"/>
    <lineage>
        <taxon>Bacteria</taxon>
        <taxon>Pseudomonadati</taxon>
        <taxon>Pseudomonadota</taxon>
        <taxon>Alphaproteobacteria</taxon>
        <taxon>Rickettsiales</taxon>
        <taxon>Rickettsiaceae</taxon>
        <taxon>Candidatus Phycorickettsia</taxon>
    </lineage>
</organism>
<sequence length="302" mass="33621">MKKAFWVVVLIFHALLVCACYEYERKVDGRHTIHIVTIDPKNFDIDIVKAESSNDRETIDSIAKRINAEIAINGGFFEINQHASKPSGTLVIKGKSYKIINRPQPLIIIDSKGLSIKFANPINYVKESVISGMPILVQDSKIPENIAQRNTAFYTSAHARTSLGIRGDGKIIIVIAEHRYGRDLMSITMGEIQSLIQEKREVLSKQFGCKNPGSITLNELKNILKAEFQQEGTFVGLSILELDRFMQSLGCKDAINLDGGGSSTLWIKDKVVNQTFGDEDEAVGLKVLRPVHDAIVFKKPKP</sequence>
<feature type="domain" description="Phosphodiester glycosidase" evidence="1">
    <location>
        <begin position="67"/>
        <end position="197"/>
    </location>
</feature>
<proteinExistence type="predicted"/>
<dbReference type="AlphaFoldDB" id="A0A2P1P9R3"/>
<evidence type="ECO:0000313" key="3">
    <source>
        <dbReference type="Proteomes" id="UP000241762"/>
    </source>
</evidence>
<keyword evidence="3" id="KW-1185">Reference proteome</keyword>
<dbReference type="Proteomes" id="UP000241762">
    <property type="component" value="Chromosome"/>
</dbReference>
<name>A0A2P1P9R3_9RICK</name>
<dbReference type="OrthoDB" id="7161148at2"/>
<dbReference type="RefSeq" id="WP_158706886.1">
    <property type="nucleotide sequence ID" value="NZ_CP027845.1"/>
</dbReference>
<feature type="domain" description="Phosphodiester glycosidase" evidence="1">
    <location>
        <begin position="235"/>
        <end position="297"/>
    </location>
</feature>
<dbReference type="PROSITE" id="PS51257">
    <property type="entry name" value="PROKAR_LIPOPROTEIN"/>
    <property type="match status" value="1"/>
</dbReference>
<dbReference type="InterPro" id="IPR018711">
    <property type="entry name" value="NAGPA"/>
</dbReference>
<reference evidence="2 3" key="1">
    <citation type="submission" date="2018-03" db="EMBL/GenBank/DDBJ databases">
        <title>A gene transfer event suggests a long-term partnership between eustigmatophyte algae and a novel lineage of endosymbiotic bacteria.</title>
        <authorList>
            <person name="Yurchenko T."/>
            <person name="Sevcikova T."/>
            <person name="Pribyl P."/>
            <person name="El Karkouri K."/>
            <person name="Klimes V."/>
            <person name="Amaral R."/>
            <person name="Zbrankova V."/>
            <person name="Kim E."/>
            <person name="Raoult D."/>
            <person name="Santos L.M.A."/>
            <person name="Elias M."/>
        </authorList>
    </citation>
    <scope>NUCLEOTIDE SEQUENCE [LARGE SCALE GENOMIC DNA]</scope>
    <source>
        <strain evidence="2">CCALA 838</strain>
    </source>
</reference>
<dbReference type="Pfam" id="PF09992">
    <property type="entry name" value="NAGPA"/>
    <property type="match status" value="2"/>
</dbReference>
<dbReference type="EMBL" id="CP027845">
    <property type="protein sequence ID" value="AVP88022.1"/>
    <property type="molecule type" value="Genomic_DNA"/>
</dbReference>
<accession>A0A2P1P9R3</accession>
<dbReference type="KEGG" id="ptc:phytr_10960"/>
<evidence type="ECO:0000313" key="2">
    <source>
        <dbReference type="EMBL" id="AVP88022.1"/>
    </source>
</evidence>